<dbReference type="PRINTS" id="PR01011">
    <property type="entry name" value="GLUTPROXDASE"/>
</dbReference>
<keyword evidence="8" id="KW-1185">Reference proteome</keyword>
<dbReference type="SUPFAM" id="SSF52833">
    <property type="entry name" value="Thioredoxin-like"/>
    <property type="match status" value="1"/>
</dbReference>
<dbReference type="PROSITE" id="PS51355">
    <property type="entry name" value="GLUTATHIONE_PEROXID_3"/>
    <property type="match status" value="1"/>
</dbReference>
<proteinExistence type="inferred from homology"/>
<evidence type="ECO:0000313" key="8">
    <source>
        <dbReference type="Proteomes" id="UP001445335"/>
    </source>
</evidence>
<comment type="caution">
    <text evidence="7">The sequence shown here is derived from an EMBL/GenBank/DDBJ whole genome shotgun (WGS) entry which is preliminary data.</text>
</comment>
<evidence type="ECO:0000256" key="4">
    <source>
        <dbReference type="RuleBase" id="RU000499"/>
    </source>
</evidence>
<dbReference type="Gene3D" id="3.40.30.10">
    <property type="entry name" value="Glutaredoxin"/>
    <property type="match status" value="1"/>
</dbReference>
<keyword evidence="6" id="KW-0472">Membrane</keyword>
<evidence type="ECO:0000256" key="6">
    <source>
        <dbReference type="SAM" id="Phobius"/>
    </source>
</evidence>
<dbReference type="CDD" id="cd00340">
    <property type="entry name" value="GSH_Peroxidase"/>
    <property type="match status" value="1"/>
</dbReference>
<keyword evidence="3 4" id="KW-0560">Oxidoreductase</keyword>
<dbReference type="PANTHER" id="PTHR11592">
    <property type="entry name" value="GLUTATHIONE PEROXIDASE"/>
    <property type="match status" value="1"/>
</dbReference>
<dbReference type="InterPro" id="IPR029759">
    <property type="entry name" value="GPX_AS"/>
</dbReference>
<keyword evidence="6" id="KW-0812">Transmembrane</keyword>
<comment type="similarity">
    <text evidence="1 4">Belongs to the glutathione peroxidase family.</text>
</comment>
<evidence type="ECO:0000313" key="7">
    <source>
        <dbReference type="EMBL" id="KAK9846346.1"/>
    </source>
</evidence>
<dbReference type="GO" id="GO:0006979">
    <property type="term" value="P:response to oxidative stress"/>
    <property type="evidence" value="ECO:0007669"/>
    <property type="project" value="InterPro"/>
</dbReference>
<evidence type="ECO:0000256" key="1">
    <source>
        <dbReference type="ARBA" id="ARBA00006926"/>
    </source>
</evidence>
<evidence type="ECO:0000256" key="3">
    <source>
        <dbReference type="ARBA" id="ARBA00023002"/>
    </source>
</evidence>
<accession>A0AAW1SKE5</accession>
<sequence length="299" mass="32187">MGPKDQDNIKRVLFLSGIAVALIYCGLTFTSLSGVKRGGFHVVSEKKSARALAEEIAQLQQPQRAPVSVGGSSLSEHTGLDGHNHGPDEPCGEKCSKHHSHLDMVQEAAEQGKGESTEPARFAVVKPAASPLYSMTADGLDGRPVALSGFAGKVLLVTNVASACGYTEQNYQGLQRLHDMFRDRGFEVLAWPCNQFGNQEPGDSQTISEFVKSRYNVTFPVFAKVDVNGPAAHPVFTFLKGVLGPGAADAADWNFNKYLVDRRGFPVKHYASAFEERVLEADILAELGRPQRAAATSTA</sequence>
<gene>
    <name evidence="7" type="ORF">WJX81_001989</name>
</gene>
<protein>
    <recommendedName>
        <fullName evidence="4">Glutathione peroxidase</fullName>
    </recommendedName>
</protein>
<dbReference type="InterPro" id="IPR000889">
    <property type="entry name" value="Glutathione_peroxidase"/>
</dbReference>
<keyword evidence="6" id="KW-1133">Transmembrane helix</keyword>
<feature type="compositionally biased region" description="Basic and acidic residues" evidence="5">
    <location>
        <begin position="78"/>
        <end position="95"/>
    </location>
</feature>
<dbReference type="EMBL" id="JALJOU010000001">
    <property type="protein sequence ID" value="KAK9846346.1"/>
    <property type="molecule type" value="Genomic_DNA"/>
</dbReference>
<keyword evidence="2 4" id="KW-0575">Peroxidase</keyword>
<dbReference type="Proteomes" id="UP001445335">
    <property type="component" value="Unassembled WGS sequence"/>
</dbReference>
<evidence type="ECO:0000256" key="5">
    <source>
        <dbReference type="SAM" id="MobiDB-lite"/>
    </source>
</evidence>
<name>A0AAW1SKE5_9CHLO</name>
<dbReference type="PROSITE" id="PS00460">
    <property type="entry name" value="GLUTATHIONE_PEROXID_1"/>
    <property type="match status" value="1"/>
</dbReference>
<reference evidence="7 8" key="1">
    <citation type="journal article" date="2024" name="Nat. Commun.">
        <title>Phylogenomics reveals the evolutionary origins of lichenization in chlorophyte algae.</title>
        <authorList>
            <person name="Puginier C."/>
            <person name="Libourel C."/>
            <person name="Otte J."/>
            <person name="Skaloud P."/>
            <person name="Haon M."/>
            <person name="Grisel S."/>
            <person name="Petersen M."/>
            <person name="Berrin J.G."/>
            <person name="Delaux P.M."/>
            <person name="Dal Grande F."/>
            <person name="Keller J."/>
        </authorList>
    </citation>
    <scope>NUCLEOTIDE SEQUENCE [LARGE SCALE GENOMIC DNA]</scope>
    <source>
        <strain evidence="7 8">SAG 245.80</strain>
    </source>
</reference>
<dbReference type="InterPro" id="IPR036249">
    <property type="entry name" value="Thioredoxin-like_sf"/>
</dbReference>
<feature type="transmembrane region" description="Helical" evidence="6">
    <location>
        <begin position="12"/>
        <end position="32"/>
    </location>
</feature>
<feature type="region of interest" description="Disordered" evidence="5">
    <location>
        <begin position="60"/>
        <end position="97"/>
    </location>
</feature>
<dbReference type="AlphaFoldDB" id="A0AAW1SKE5"/>
<dbReference type="Pfam" id="PF00255">
    <property type="entry name" value="GSHPx"/>
    <property type="match status" value="1"/>
</dbReference>
<dbReference type="PANTHER" id="PTHR11592:SF78">
    <property type="entry name" value="GLUTATHIONE PEROXIDASE"/>
    <property type="match status" value="1"/>
</dbReference>
<organism evidence="7 8">
    <name type="scientific">Elliptochloris bilobata</name>
    <dbReference type="NCBI Taxonomy" id="381761"/>
    <lineage>
        <taxon>Eukaryota</taxon>
        <taxon>Viridiplantae</taxon>
        <taxon>Chlorophyta</taxon>
        <taxon>core chlorophytes</taxon>
        <taxon>Trebouxiophyceae</taxon>
        <taxon>Trebouxiophyceae incertae sedis</taxon>
        <taxon>Elliptochloris clade</taxon>
        <taxon>Elliptochloris</taxon>
    </lineage>
</organism>
<dbReference type="GO" id="GO:0004601">
    <property type="term" value="F:peroxidase activity"/>
    <property type="evidence" value="ECO:0007669"/>
    <property type="project" value="UniProtKB-KW"/>
</dbReference>
<evidence type="ECO:0000256" key="2">
    <source>
        <dbReference type="ARBA" id="ARBA00022559"/>
    </source>
</evidence>